<dbReference type="GO" id="GO:0033388">
    <property type="term" value="P:putrescine biosynthetic process from arginine"/>
    <property type="evidence" value="ECO:0007669"/>
    <property type="project" value="TreeGrafter"/>
</dbReference>
<name>A0A381NVC8_9ZZZZ</name>
<protein>
    <recommendedName>
        <fullName evidence="2">CN hydrolase domain-containing protein</fullName>
    </recommendedName>
</protein>
<dbReference type="SUPFAM" id="SSF56317">
    <property type="entry name" value="Carbon-nitrogen hydrolase"/>
    <property type="match status" value="1"/>
</dbReference>
<keyword evidence="1" id="KW-0378">Hydrolase</keyword>
<reference evidence="3" key="1">
    <citation type="submission" date="2018-05" db="EMBL/GenBank/DDBJ databases">
        <authorList>
            <person name="Lanie J.A."/>
            <person name="Ng W.-L."/>
            <person name="Kazmierczak K.M."/>
            <person name="Andrzejewski T.M."/>
            <person name="Davidsen T.M."/>
            <person name="Wayne K.J."/>
            <person name="Tettelin H."/>
            <person name="Glass J.I."/>
            <person name="Rusch D."/>
            <person name="Podicherti R."/>
            <person name="Tsui H.-C.T."/>
            <person name="Winkler M.E."/>
        </authorList>
    </citation>
    <scope>NUCLEOTIDE SEQUENCE</scope>
</reference>
<dbReference type="Pfam" id="PF00795">
    <property type="entry name" value="CN_hydrolase"/>
    <property type="match status" value="1"/>
</dbReference>
<evidence type="ECO:0000259" key="2">
    <source>
        <dbReference type="PROSITE" id="PS50263"/>
    </source>
</evidence>
<evidence type="ECO:0000256" key="1">
    <source>
        <dbReference type="ARBA" id="ARBA00022801"/>
    </source>
</evidence>
<organism evidence="3">
    <name type="scientific">marine metagenome</name>
    <dbReference type="NCBI Taxonomy" id="408172"/>
    <lineage>
        <taxon>unclassified sequences</taxon>
        <taxon>metagenomes</taxon>
        <taxon>ecological metagenomes</taxon>
    </lineage>
</organism>
<dbReference type="CDD" id="cd07582">
    <property type="entry name" value="nitrilase_4"/>
    <property type="match status" value="1"/>
</dbReference>
<gene>
    <name evidence="3" type="ORF">METZ01_LOCUS11354</name>
</gene>
<sequence>MRNPIEKYTALVIQPHVKVAEDRSDISENLDRLIRMIDFGVGYFWEVPVRLVVLPEYGLQGVTTPGKGEHGLDDFMKKAILADGPEVEALAGKAKEYGLYLCAGGIIEQLPEFPDRWFNTVLILGPEGKIVLRYHKYHINPSLGLGTSPHDMWDAYTEAFGTDLKTLFPVVQTDIGNLGAMTCHDGATPEVSRALGFNGVEVLCHPTAMQEVEGVSEPWDFWMFTRRTRAHDNMCYLLGSNWGSVDYSYYPKAFCPGHSLMIDYTGMVMRYAPYPEEQVLSATIDIEALREHRTHINHNLWVDVRTEAFRNLYDQPIFPANQFPPGKPPRNLAAKMEGTYESMRRMYDRGQFEMPFDKDGADPADVVRTRIENAQARGILRKD</sequence>
<dbReference type="PROSITE" id="PS50263">
    <property type="entry name" value="CN_HYDROLASE"/>
    <property type="match status" value="1"/>
</dbReference>
<feature type="domain" description="CN hydrolase" evidence="2">
    <location>
        <begin position="8"/>
        <end position="286"/>
    </location>
</feature>
<accession>A0A381NVC8</accession>
<dbReference type="InterPro" id="IPR050345">
    <property type="entry name" value="Aliph_Amidase/BUP"/>
</dbReference>
<dbReference type="EMBL" id="UINC01000623">
    <property type="protein sequence ID" value="SUZ58500.1"/>
    <property type="molecule type" value="Genomic_DNA"/>
</dbReference>
<dbReference type="InterPro" id="IPR003010">
    <property type="entry name" value="C-N_Hydrolase"/>
</dbReference>
<dbReference type="GO" id="GO:0050126">
    <property type="term" value="F:N-carbamoylputrescine amidase activity"/>
    <property type="evidence" value="ECO:0007669"/>
    <property type="project" value="TreeGrafter"/>
</dbReference>
<dbReference type="PANTHER" id="PTHR43674:SF15">
    <property type="entry name" value="FORMAMIDASE"/>
    <property type="match status" value="1"/>
</dbReference>
<dbReference type="AlphaFoldDB" id="A0A381NVC8"/>
<dbReference type="Gene3D" id="3.60.110.10">
    <property type="entry name" value="Carbon-nitrogen hydrolase"/>
    <property type="match status" value="1"/>
</dbReference>
<proteinExistence type="predicted"/>
<dbReference type="InterPro" id="IPR036526">
    <property type="entry name" value="C-N_Hydrolase_sf"/>
</dbReference>
<dbReference type="PANTHER" id="PTHR43674">
    <property type="entry name" value="NITRILASE C965.09-RELATED"/>
    <property type="match status" value="1"/>
</dbReference>
<evidence type="ECO:0000313" key="3">
    <source>
        <dbReference type="EMBL" id="SUZ58500.1"/>
    </source>
</evidence>